<dbReference type="SUPFAM" id="SSF56935">
    <property type="entry name" value="Porins"/>
    <property type="match status" value="1"/>
</dbReference>
<dbReference type="Gene3D" id="2.170.130.10">
    <property type="entry name" value="TonB-dependent receptor, plug domain"/>
    <property type="match status" value="1"/>
</dbReference>
<keyword evidence="10" id="KW-1185">Reference proteome</keyword>
<dbReference type="InterPro" id="IPR012910">
    <property type="entry name" value="Plug_dom"/>
</dbReference>
<dbReference type="InterPro" id="IPR023997">
    <property type="entry name" value="TonB-dep_OMP_SusC/RagA_CS"/>
</dbReference>
<reference evidence="10" key="1">
    <citation type="journal article" date="2019" name="Int. J. Syst. Evol. Microbiol.">
        <title>The Global Catalogue of Microorganisms (GCM) 10K type strain sequencing project: providing services to taxonomists for standard genome sequencing and annotation.</title>
        <authorList>
            <consortium name="The Broad Institute Genomics Platform"/>
            <consortium name="The Broad Institute Genome Sequencing Center for Infectious Disease"/>
            <person name="Wu L."/>
            <person name="Ma J."/>
        </authorList>
    </citation>
    <scope>NUCLEOTIDE SEQUENCE [LARGE SCALE GENOMIC DNA]</scope>
    <source>
        <strain evidence="10">JCM 17630</strain>
    </source>
</reference>
<accession>A0ABP8C353</accession>
<dbReference type="InterPro" id="IPR039426">
    <property type="entry name" value="TonB-dep_rcpt-like"/>
</dbReference>
<dbReference type="Pfam" id="PF07715">
    <property type="entry name" value="Plug"/>
    <property type="match status" value="1"/>
</dbReference>
<comment type="subcellular location">
    <subcellularLocation>
        <location evidence="1 7">Cell outer membrane</location>
        <topology evidence="1 7">Multi-pass membrane protein</topology>
    </subcellularLocation>
</comment>
<evidence type="ECO:0000259" key="8">
    <source>
        <dbReference type="Pfam" id="PF07715"/>
    </source>
</evidence>
<dbReference type="InterPro" id="IPR037066">
    <property type="entry name" value="Plug_dom_sf"/>
</dbReference>
<evidence type="ECO:0000256" key="4">
    <source>
        <dbReference type="ARBA" id="ARBA00022692"/>
    </source>
</evidence>
<evidence type="ECO:0000256" key="2">
    <source>
        <dbReference type="ARBA" id="ARBA00022448"/>
    </source>
</evidence>
<dbReference type="NCBIfam" id="TIGR04056">
    <property type="entry name" value="OMP_RagA_SusC"/>
    <property type="match status" value="1"/>
</dbReference>
<comment type="caution">
    <text evidence="9">The sequence shown here is derived from an EMBL/GenBank/DDBJ whole genome shotgun (WGS) entry which is preliminary data.</text>
</comment>
<dbReference type="NCBIfam" id="TIGR04057">
    <property type="entry name" value="SusC_RagA_signa"/>
    <property type="match status" value="1"/>
</dbReference>
<dbReference type="EMBL" id="BAABCA010000002">
    <property type="protein sequence ID" value="GAA4232835.1"/>
    <property type="molecule type" value="Genomic_DNA"/>
</dbReference>
<keyword evidence="6 7" id="KW-0998">Cell outer membrane</keyword>
<keyword evidence="9" id="KW-0675">Receptor</keyword>
<keyword evidence="3 7" id="KW-1134">Transmembrane beta strand</keyword>
<dbReference type="Gene3D" id="2.40.170.20">
    <property type="entry name" value="TonB-dependent receptor, beta-barrel domain"/>
    <property type="match status" value="1"/>
</dbReference>
<evidence type="ECO:0000256" key="1">
    <source>
        <dbReference type="ARBA" id="ARBA00004571"/>
    </source>
</evidence>
<organism evidence="9 10">
    <name type="scientific">Postechiella marina</name>
    <dbReference type="NCBI Taxonomy" id="943941"/>
    <lineage>
        <taxon>Bacteria</taxon>
        <taxon>Pseudomonadati</taxon>
        <taxon>Bacteroidota</taxon>
        <taxon>Flavobacteriia</taxon>
        <taxon>Flavobacteriales</taxon>
        <taxon>Flavobacteriaceae</taxon>
        <taxon>Postechiella</taxon>
    </lineage>
</organism>
<dbReference type="PROSITE" id="PS52016">
    <property type="entry name" value="TONB_DEPENDENT_REC_3"/>
    <property type="match status" value="1"/>
</dbReference>
<keyword evidence="5 7" id="KW-0472">Membrane</keyword>
<evidence type="ECO:0000256" key="7">
    <source>
        <dbReference type="PROSITE-ProRule" id="PRU01360"/>
    </source>
</evidence>
<evidence type="ECO:0000313" key="10">
    <source>
        <dbReference type="Proteomes" id="UP001501496"/>
    </source>
</evidence>
<dbReference type="Gene3D" id="2.60.40.1120">
    <property type="entry name" value="Carboxypeptidase-like, regulatory domain"/>
    <property type="match status" value="1"/>
</dbReference>
<comment type="similarity">
    <text evidence="7">Belongs to the TonB-dependent receptor family.</text>
</comment>
<dbReference type="InterPro" id="IPR008969">
    <property type="entry name" value="CarboxyPept-like_regulatory"/>
</dbReference>
<name>A0ABP8C353_9FLAO</name>
<dbReference type="InterPro" id="IPR023996">
    <property type="entry name" value="TonB-dep_OMP_SusC/RagA"/>
</dbReference>
<feature type="domain" description="TonB-dependent receptor plug" evidence="8">
    <location>
        <begin position="121"/>
        <end position="228"/>
    </location>
</feature>
<protein>
    <submittedName>
        <fullName evidence="9">TonB-dependent receptor</fullName>
    </submittedName>
</protein>
<dbReference type="SUPFAM" id="SSF49464">
    <property type="entry name" value="Carboxypeptidase regulatory domain-like"/>
    <property type="match status" value="1"/>
</dbReference>
<sequence>MKKNKLKLLEYGKVLLYFLVFFTSMTSIGQNGIKGTVSDQNGPLPGANIIVKGTSNGTQSDFDGNYSLKNVANTDVLVVSFLGYKSKEVDVSSQTTINIILEEDNESLDEVVVVGYGTQRKADLTGSVSTIKGTSFVKAATPNLASSLAGKVTGVTAMSRSGSPGGEDVDFFIRGKSTFSDSNNSPLVLVDGIERGMNRINPNDIASVTILKDAASAAIYGVKGANGVILITTKRAREGVAEVNYSTSFGTQTPLFLPDRMNAYQYATHLNEAIKNTADISGSDYVPEFTDEQLAAFLDGSEPSTDWWEESLKKSAPIQTHAITISNGTKNVRYLTSLEYLNQDGLYDLSSYKRYNLRVNIDGDISKNLSMSLNIAGRSDKRSESANENFQLISTSYPTFAPYVYIDGKQELHWNGLNASPIGYMNNSGYERNQNSSFQSTLSFKYKVPFVEGLIAKYAYSFDRDFLKKKTFETPYTFYTGTDPVLDKKQSIASAELTQRMTERTRKTGQFILDYQKTFGKHSLGGLFVFEHSDYYNEWIEGFRDGFISESIDQLFAGSTARVSNDGSANENARLGYAMRINYNYDNKYLLQLNTRYDKSFNFPKDNAGGWFPALSAGWRISNEDFMSDIEWLSNLKLRAGWGVYGNDRINPYQYLSLFEFSETRNNPSGTITGTGYLQAISPDVIPNPVVTWEKAKIYNFGLDYGILNGKITGDLELFKKRTEGLLISRADIPLEVGATLAPFNSGIVENKGLEASLRYKNNFGDLNMSLQGTFTYATSKIIEMSESANIPDGLKQTGRSFDSRYGYVSLGLFKNADDVANSPDQSFFGDYQSGDIKYKDISGPDGIPDGLIDGNDRTFIGRGGMPEVVFGLNTFFAYKGFELSADFQGGSRYIHSYKPSPFVNDGNGIVAFTNAWTEDNTISWLPRNYQGNSGNNDPNSDYWLTDGWFVKLRNAEFAYNVPDLPALQHLGIDALRLSVTGSNLFSITNIDYWDPEASDLGTHPYYYMPMRTISFAVNVTF</sequence>
<keyword evidence="2 7" id="KW-0813">Transport</keyword>
<dbReference type="Pfam" id="PF13715">
    <property type="entry name" value="CarbopepD_reg_2"/>
    <property type="match status" value="1"/>
</dbReference>
<dbReference type="RefSeq" id="WP_344786841.1">
    <property type="nucleotide sequence ID" value="NZ_BAABCA010000002.1"/>
</dbReference>
<evidence type="ECO:0000256" key="3">
    <source>
        <dbReference type="ARBA" id="ARBA00022452"/>
    </source>
</evidence>
<evidence type="ECO:0000313" key="9">
    <source>
        <dbReference type="EMBL" id="GAA4232835.1"/>
    </source>
</evidence>
<proteinExistence type="inferred from homology"/>
<dbReference type="InterPro" id="IPR036942">
    <property type="entry name" value="Beta-barrel_TonB_sf"/>
</dbReference>
<evidence type="ECO:0000256" key="5">
    <source>
        <dbReference type="ARBA" id="ARBA00023136"/>
    </source>
</evidence>
<evidence type="ECO:0000256" key="6">
    <source>
        <dbReference type="ARBA" id="ARBA00023237"/>
    </source>
</evidence>
<gene>
    <name evidence="9" type="ORF">GCM10022291_08460</name>
</gene>
<keyword evidence="4 7" id="KW-0812">Transmembrane</keyword>
<dbReference type="Proteomes" id="UP001501496">
    <property type="component" value="Unassembled WGS sequence"/>
</dbReference>